<dbReference type="Proteomes" id="UP001485459">
    <property type="component" value="Chromosome"/>
</dbReference>
<protein>
    <submittedName>
        <fullName evidence="1">HmuY family protein</fullName>
    </submittedName>
</protein>
<evidence type="ECO:0000313" key="1">
    <source>
        <dbReference type="EMBL" id="WZN43832.1"/>
    </source>
</evidence>
<accession>A0ABZ2YW21</accession>
<dbReference type="RefSeq" id="WP_341838627.1">
    <property type="nucleotide sequence ID" value="NZ_CP149822.1"/>
</dbReference>
<gene>
    <name evidence="1" type="ORF">WJU16_12445</name>
</gene>
<dbReference type="EMBL" id="CP149822">
    <property type="protein sequence ID" value="WZN43832.1"/>
    <property type="molecule type" value="Genomic_DNA"/>
</dbReference>
<sequence length="229" mass="24885">MKLRFLIIAVAVLIASCGKDSNDPPVPTGSPSTLISDLQADTGASVGEPGEGKEQRPFFSLIFSFSTKQSRLIKTTADSAQYLKNLDWDIAFTQEYNSYVVVNNGTYTGTPGAGGPGKGAMIIVEKPYDQVTEAPSDADFESKGVHGVGWDSGNGYGWFFYSLSNHICVPIKNRTFVLKTADGKFAKLALLNIYKGNPPVVTDLFWPAPFLTFKYFVQTDGSRKLNTSN</sequence>
<dbReference type="InterPro" id="IPR025921">
    <property type="entry name" value="HmuY"/>
</dbReference>
<name>A0ABZ2YW21_9BACT</name>
<reference evidence="2" key="1">
    <citation type="submission" date="2024-03" db="EMBL/GenBank/DDBJ databases">
        <title>Chitinophaga horti sp. nov., isolated from garden soil.</title>
        <authorList>
            <person name="Lee D.S."/>
            <person name="Han D.M."/>
            <person name="Baek J.H."/>
            <person name="Choi D.G."/>
            <person name="Jeon J.H."/>
            <person name="Jeon C.O."/>
        </authorList>
    </citation>
    <scope>NUCLEOTIDE SEQUENCE [LARGE SCALE GENOMIC DNA]</scope>
    <source>
        <strain evidence="2">GPA1</strain>
    </source>
</reference>
<keyword evidence="2" id="KW-1185">Reference proteome</keyword>
<evidence type="ECO:0000313" key="2">
    <source>
        <dbReference type="Proteomes" id="UP001485459"/>
    </source>
</evidence>
<dbReference type="Pfam" id="PF14064">
    <property type="entry name" value="HmuY"/>
    <property type="match status" value="1"/>
</dbReference>
<dbReference type="PROSITE" id="PS51257">
    <property type="entry name" value="PROKAR_LIPOPROTEIN"/>
    <property type="match status" value="1"/>
</dbReference>
<organism evidence="1 2">
    <name type="scientific">Chitinophaga pollutisoli</name>
    <dbReference type="NCBI Taxonomy" id="3133966"/>
    <lineage>
        <taxon>Bacteria</taxon>
        <taxon>Pseudomonadati</taxon>
        <taxon>Bacteroidota</taxon>
        <taxon>Chitinophagia</taxon>
        <taxon>Chitinophagales</taxon>
        <taxon>Chitinophagaceae</taxon>
        <taxon>Chitinophaga</taxon>
    </lineage>
</organism>
<dbReference type="CDD" id="cd12105">
    <property type="entry name" value="HmuY"/>
    <property type="match status" value="1"/>
</dbReference>
<proteinExistence type="predicted"/>